<keyword evidence="2" id="KW-0808">Transferase</keyword>
<proteinExistence type="predicted"/>
<dbReference type="InterPro" id="IPR016461">
    <property type="entry name" value="COMT-like"/>
</dbReference>
<gene>
    <name evidence="7" type="ORF">B2J93_8265</name>
</gene>
<keyword evidence="8" id="KW-1185">Reference proteome</keyword>
<feature type="active site" description="Proton acceptor" evidence="4">
    <location>
        <position position="292"/>
    </location>
</feature>
<dbReference type="AlphaFoldDB" id="A0A218YTE7"/>
<dbReference type="GO" id="GO:0046983">
    <property type="term" value="F:protein dimerization activity"/>
    <property type="evidence" value="ECO:0007669"/>
    <property type="project" value="InterPro"/>
</dbReference>
<name>A0A218YTE7_9HELO</name>
<dbReference type="InterPro" id="IPR029063">
    <property type="entry name" value="SAM-dependent_MTases_sf"/>
</dbReference>
<evidence type="ECO:0000313" key="7">
    <source>
        <dbReference type="EMBL" id="OWO98040.1"/>
    </source>
</evidence>
<protein>
    <submittedName>
        <fullName evidence="7">Uncharacterized protein</fullName>
    </submittedName>
</protein>
<accession>A0A218YTE7</accession>
<dbReference type="Proteomes" id="UP000242519">
    <property type="component" value="Unassembled WGS sequence"/>
</dbReference>
<dbReference type="OrthoDB" id="1535081at2759"/>
<dbReference type="SUPFAM" id="SSF46785">
    <property type="entry name" value="Winged helix' DNA-binding domain"/>
    <property type="match status" value="1"/>
</dbReference>
<dbReference type="PANTHER" id="PTHR43712:SF11">
    <property type="entry name" value="O-METHYLTRANSFERASE (AFU_ORTHOLOGUE AFUA_2G17820)-RELATED"/>
    <property type="match status" value="1"/>
</dbReference>
<dbReference type="Gene3D" id="1.10.10.10">
    <property type="entry name" value="Winged helix-like DNA-binding domain superfamily/Winged helix DNA-binding domain"/>
    <property type="match status" value="1"/>
</dbReference>
<dbReference type="InterPro" id="IPR036390">
    <property type="entry name" value="WH_DNA-bd_sf"/>
</dbReference>
<organism evidence="7 8">
    <name type="scientific">Diplocarpon coronariae</name>
    <dbReference type="NCBI Taxonomy" id="2795749"/>
    <lineage>
        <taxon>Eukaryota</taxon>
        <taxon>Fungi</taxon>
        <taxon>Dikarya</taxon>
        <taxon>Ascomycota</taxon>
        <taxon>Pezizomycotina</taxon>
        <taxon>Leotiomycetes</taxon>
        <taxon>Helotiales</taxon>
        <taxon>Drepanopezizaceae</taxon>
        <taxon>Diplocarpon</taxon>
    </lineage>
</organism>
<evidence type="ECO:0000256" key="4">
    <source>
        <dbReference type="PIRSR" id="PIRSR005739-1"/>
    </source>
</evidence>
<sequence>MASLVELASQVQSAAEAVSSGQANDNMALLAAIRNLNRVAESPSDRLRRVVYQTVQNSALRLAVEMGLPKALAEDNDITAAGLATRSGADHSLVVRVMRVLIAMDIVDETGEEQYRCNPSTQCLASPTWTGAVRFLHDTLSPSFAKLVDYYHSTGFNIKDKTLFEYALGSDFWTYHRERPILHNDFLVYMKGRRDGLPRWLDYFPVAAQVSDLSTTPDAVTLVDIGGNLGHDLKLFQRRCPQIPGRLVLMDLPEVLAGNPDPLEGIEKIAYDFFEPQRIIGAKFYMFRAICHDWPDADCIRFLGNTVRAMKKRYSRILINDQVLPNTGAGLHPAVLDLTMMTYFHAMERTERQWRRMLDAVGVDIVRIWRFEGGGTEAVIEAQIRE</sequence>
<feature type="domain" description="O-methyltransferase C-terminal" evidence="5">
    <location>
        <begin position="162"/>
        <end position="362"/>
    </location>
</feature>
<keyword evidence="3" id="KW-0949">S-adenosyl-L-methionine</keyword>
<evidence type="ECO:0000256" key="2">
    <source>
        <dbReference type="ARBA" id="ARBA00022679"/>
    </source>
</evidence>
<feature type="domain" description="O-methyltransferase dimerisation" evidence="6">
    <location>
        <begin position="56"/>
        <end position="125"/>
    </location>
</feature>
<dbReference type="InterPro" id="IPR012967">
    <property type="entry name" value="COMT_dimerisation"/>
</dbReference>
<dbReference type="GO" id="GO:0032259">
    <property type="term" value="P:methylation"/>
    <property type="evidence" value="ECO:0007669"/>
    <property type="project" value="UniProtKB-KW"/>
</dbReference>
<evidence type="ECO:0000256" key="3">
    <source>
        <dbReference type="ARBA" id="ARBA00022691"/>
    </source>
</evidence>
<dbReference type="GO" id="GO:0008171">
    <property type="term" value="F:O-methyltransferase activity"/>
    <property type="evidence" value="ECO:0007669"/>
    <property type="project" value="InterPro"/>
</dbReference>
<dbReference type="EMBL" id="MZNU01000414">
    <property type="protein sequence ID" value="OWO98040.1"/>
    <property type="molecule type" value="Genomic_DNA"/>
</dbReference>
<dbReference type="PROSITE" id="PS51683">
    <property type="entry name" value="SAM_OMT_II"/>
    <property type="match status" value="1"/>
</dbReference>
<dbReference type="InterPro" id="IPR001077">
    <property type="entry name" value="COMT_C"/>
</dbReference>
<keyword evidence="1" id="KW-0489">Methyltransferase</keyword>
<evidence type="ECO:0000259" key="6">
    <source>
        <dbReference type="Pfam" id="PF08100"/>
    </source>
</evidence>
<dbReference type="InParanoid" id="A0A218YTE7"/>
<evidence type="ECO:0000313" key="8">
    <source>
        <dbReference type="Proteomes" id="UP000242519"/>
    </source>
</evidence>
<dbReference type="SUPFAM" id="SSF53335">
    <property type="entry name" value="S-adenosyl-L-methionine-dependent methyltransferases"/>
    <property type="match status" value="1"/>
</dbReference>
<dbReference type="InterPro" id="IPR036388">
    <property type="entry name" value="WH-like_DNA-bd_sf"/>
</dbReference>
<evidence type="ECO:0000259" key="5">
    <source>
        <dbReference type="Pfam" id="PF00891"/>
    </source>
</evidence>
<dbReference type="PANTHER" id="PTHR43712">
    <property type="entry name" value="PUTATIVE (AFU_ORTHOLOGUE AFUA_4G14580)-RELATED"/>
    <property type="match status" value="1"/>
</dbReference>
<comment type="caution">
    <text evidence="7">The sequence shown here is derived from an EMBL/GenBank/DDBJ whole genome shotgun (WGS) entry which is preliminary data.</text>
</comment>
<dbReference type="Pfam" id="PF08100">
    <property type="entry name" value="Dimerisation"/>
    <property type="match status" value="1"/>
</dbReference>
<dbReference type="Pfam" id="PF00891">
    <property type="entry name" value="Methyltransf_2"/>
    <property type="match status" value="1"/>
</dbReference>
<dbReference type="Gene3D" id="3.40.50.150">
    <property type="entry name" value="Vaccinia Virus protein VP39"/>
    <property type="match status" value="1"/>
</dbReference>
<evidence type="ECO:0000256" key="1">
    <source>
        <dbReference type="ARBA" id="ARBA00022603"/>
    </source>
</evidence>
<reference evidence="7 8" key="1">
    <citation type="submission" date="2017-04" db="EMBL/GenBank/DDBJ databases">
        <title>Draft genome sequence of Marssonina coronaria NL1: causal agent of apple blotch.</title>
        <authorList>
            <person name="Cheng Q."/>
        </authorList>
    </citation>
    <scope>NUCLEOTIDE SEQUENCE [LARGE SCALE GENOMIC DNA]</scope>
    <source>
        <strain evidence="7 8">NL1</strain>
    </source>
</reference>
<dbReference type="PIRSF" id="PIRSF005739">
    <property type="entry name" value="O-mtase"/>
    <property type="match status" value="1"/>
</dbReference>